<dbReference type="RefSeq" id="WP_191595846.1">
    <property type="nucleotide sequence ID" value="NZ_JACYFC010000006.1"/>
</dbReference>
<keyword evidence="1" id="KW-0812">Transmembrane</keyword>
<feature type="transmembrane region" description="Helical" evidence="1">
    <location>
        <begin position="47"/>
        <end position="67"/>
    </location>
</feature>
<proteinExistence type="predicted"/>
<comment type="caution">
    <text evidence="2">The sequence shown here is derived from an EMBL/GenBank/DDBJ whole genome shotgun (WGS) entry which is preliminary data.</text>
</comment>
<evidence type="ECO:0000256" key="1">
    <source>
        <dbReference type="SAM" id="Phobius"/>
    </source>
</evidence>
<keyword evidence="1" id="KW-1133">Transmembrane helix</keyword>
<reference evidence="2 3" key="1">
    <citation type="submission" date="2020-09" db="EMBL/GenBank/DDBJ databases">
        <title>Marinomonas sp. nov., isolated from the cysticercosis algae of Qingdao, China.</title>
        <authorList>
            <person name="Sun X."/>
        </authorList>
    </citation>
    <scope>NUCLEOTIDE SEQUENCE [LARGE SCALE GENOMIC DNA]</scope>
    <source>
        <strain evidence="2 3">SM2066</strain>
    </source>
</reference>
<gene>
    <name evidence="2" type="ORF">IF202_15575</name>
</gene>
<feature type="transmembrane region" description="Helical" evidence="1">
    <location>
        <begin position="138"/>
        <end position="159"/>
    </location>
</feature>
<name>A0ABR8P4V9_9GAMM</name>
<organism evidence="2 3">
    <name type="scientific">Marinomonas colpomeniae</name>
    <dbReference type="NCBI Taxonomy" id="2774408"/>
    <lineage>
        <taxon>Bacteria</taxon>
        <taxon>Pseudomonadati</taxon>
        <taxon>Pseudomonadota</taxon>
        <taxon>Gammaproteobacteria</taxon>
        <taxon>Oceanospirillales</taxon>
        <taxon>Oceanospirillaceae</taxon>
        <taxon>Marinomonas</taxon>
    </lineage>
</organism>
<protein>
    <submittedName>
        <fullName evidence="2">DUF2878 domain-containing protein</fullName>
    </submittedName>
</protein>
<evidence type="ECO:0000313" key="3">
    <source>
        <dbReference type="Proteomes" id="UP000604161"/>
    </source>
</evidence>
<feature type="transmembrane region" description="Helical" evidence="1">
    <location>
        <begin position="12"/>
        <end position="35"/>
    </location>
</feature>
<sequence>MKRFFNAALFQIIWFVCLLAGSAWALAATALYLFLHDRYFMTTRREWRLLFVFVALGVLIDGTLFQLGVFSNDDENGVIAIPPVWLLCLWVSTGTLFVHSLAFLRSRYLLSSALGMIGPTMSYFAGARLAGITLAEPIFMSLLVVALVWAIVLPLGFWLSEKWDLFEDQDLDIRGIE</sequence>
<accession>A0ABR8P4V9</accession>
<dbReference type="Proteomes" id="UP000604161">
    <property type="component" value="Unassembled WGS sequence"/>
</dbReference>
<keyword evidence="1" id="KW-0472">Membrane</keyword>
<dbReference type="Pfam" id="PF11086">
    <property type="entry name" value="DUF2878"/>
    <property type="match status" value="1"/>
</dbReference>
<dbReference type="EMBL" id="JACYFC010000006">
    <property type="protein sequence ID" value="MBD5772458.1"/>
    <property type="molecule type" value="Genomic_DNA"/>
</dbReference>
<dbReference type="InterPro" id="IPR021306">
    <property type="entry name" value="DUF2878"/>
</dbReference>
<feature type="transmembrane region" description="Helical" evidence="1">
    <location>
        <begin position="79"/>
        <end position="101"/>
    </location>
</feature>
<keyword evidence="3" id="KW-1185">Reference proteome</keyword>
<feature type="transmembrane region" description="Helical" evidence="1">
    <location>
        <begin position="108"/>
        <end position="126"/>
    </location>
</feature>
<evidence type="ECO:0000313" key="2">
    <source>
        <dbReference type="EMBL" id="MBD5772458.1"/>
    </source>
</evidence>